<dbReference type="SUPFAM" id="SSF53474">
    <property type="entry name" value="alpha/beta-Hydrolases"/>
    <property type="match status" value="1"/>
</dbReference>
<dbReference type="PROSITE" id="PS00122">
    <property type="entry name" value="CARBOXYLESTERASE_B_1"/>
    <property type="match status" value="1"/>
</dbReference>
<keyword evidence="7" id="KW-1185">Reference proteome</keyword>
<dbReference type="PANTHER" id="PTHR45580">
    <property type="entry name" value="PROTEIN CBG05369"/>
    <property type="match status" value="1"/>
</dbReference>
<dbReference type="InterPro" id="IPR019826">
    <property type="entry name" value="Carboxylesterase_B_AS"/>
</dbReference>
<dbReference type="InterPro" id="IPR029058">
    <property type="entry name" value="AB_hydrolase_fold"/>
</dbReference>
<dbReference type="GO" id="GO:0052689">
    <property type="term" value="F:carboxylic ester hydrolase activity"/>
    <property type="evidence" value="ECO:0007669"/>
    <property type="project" value="UniProtKB-KW"/>
</dbReference>
<dbReference type="AlphaFoldDB" id="A0AAN4ZJN7"/>
<dbReference type="Pfam" id="PF00135">
    <property type="entry name" value="COesterase"/>
    <property type="match status" value="1"/>
</dbReference>
<organism evidence="6 7">
    <name type="scientific">Pristionchus mayeri</name>
    <dbReference type="NCBI Taxonomy" id="1317129"/>
    <lineage>
        <taxon>Eukaryota</taxon>
        <taxon>Metazoa</taxon>
        <taxon>Ecdysozoa</taxon>
        <taxon>Nematoda</taxon>
        <taxon>Chromadorea</taxon>
        <taxon>Rhabditida</taxon>
        <taxon>Rhabditina</taxon>
        <taxon>Diplogasteromorpha</taxon>
        <taxon>Diplogasteroidea</taxon>
        <taxon>Neodiplogasteridae</taxon>
        <taxon>Pristionchus</taxon>
    </lineage>
</organism>
<accession>A0AAN4ZJN7</accession>
<evidence type="ECO:0000313" key="7">
    <source>
        <dbReference type="Proteomes" id="UP001328107"/>
    </source>
</evidence>
<evidence type="ECO:0000256" key="2">
    <source>
        <dbReference type="ARBA" id="ARBA00022487"/>
    </source>
</evidence>
<evidence type="ECO:0000259" key="5">
    <source>
        <dbReference type="Pfam" id="PF00135"/>
    </source>
</evidence>
<sequence>SMVFTPLIILIIPLVASSLANFPIVRTSYGSVRGYEYRTKSGFVGEIFKKIPYASPPIGFRRWQKPEPPEPWNYTIDGTFFGPICAQKYFFSGYSSDSSEDCLLLNVYTSKECRESKGSCPVLHYVYGGAHLFGGGQMFPDESLVMKYASRGIVLVTIGYRVGFFGVLALGDENVVPANLEMHDVLESLRFVRKEIHNFGGNKDKISLMGHSSGAELVFMLTFSPVVNKPGETPLFERAIPMSGSLIFEEEAEMVKRSHRVATKLGCTGSAREIVECLRPLSTELELTHKIESSSSASDLNGVILAGELMPVRSVRELME</sequence>
<feature type="non-terminal residue" evidence="6">
    <location>
        <position position="320"/>
    </location>
</feature>
<name>A0AAN4ZJN7_9BILA</name>
<feature type="signal peptide" evidence="4">
    <location>
        <begin position="1"/>
        <end position="20"/>
    </location>
</feature>
<keyword evidence="4" id="KW-0732">Signal</keyword>
<evidence type="ECO:0000256" key="1">
    <source>
        <dbReference type="ARBA" id="ARBA00005964"/>
    </source>
</evidence>
<dbReference type="PANTHER" id="PTHR45580:SF6">
    <property type="entry name" value="CARBOXYLESTERASE TYPE B DOMAIN-CONTAINING PROTEIN"/>
    <property type="match status" value="1"/>
</dbReference>
<dbReference type="EMBL" id="BTRK01000003">
    <property type="protein sequence ID" value="GMR40544.1"/>
    <property type="molecule type" value="Genomic_DNA"/>
</dbReference>
<feature type="chain" id="PRO_5042662764" description="Carboxylic ester hydrolase" evidence="4">
    <location>
        <begin position="21"/>
        <end position="320"/>
    </location>
</feature>
<dbReference type="EC" id="3.1.1.-" evidence="4"/>
<feature type="domain" description="Carboxylesterase type B" evidence="5">
    <location>
        <begin position="23"/>
        <end position="289"/>
    </location>
</feature>
<proteinExistence type="inferred from homology"/>
<protein>
    <recommendedName>
        <fullName evidence="4">Carboxylic ester hydrolase</fullName>
        <ecNumber evidence="4">3.1.1.-</ecNumber>
    </recommendedName>
</protein>
<dbReference type="Proteomes" id="UP001328107">
    <property type="component" value="Unassembled WGS sequence"/>
</dbReference>
<keyword evidence="3 4" id="KW-0378">Hydrolase</keyword>
<dbReference type="InterPro" id="IPR002018">
    <property type="entry name" value="CarbesteraseB"/>
</dbReference>
<comment type="similarity">
    <text evidence="1 4">Belongs to the type-B carboxylesterase/lipase family.</text>
</comment>
<evidence type="ECO:0000256" key="3">
    <source>
        <dbReference type="ARBA" id="ARBA00022801"/>
    </source>
</evidence>
<gene>
    <name evidence="6" type="ORF">PMAYCL1PPCAC_10739</name>
</gene>
<evidence type="ECO:0000313" key="6">
    <source>
        <dbReference type="EMBL" id="GMR40544.1"/>
    </source>
</evidence>
<evidence type="ECO:0000256" key="4">
    <source>
        <dbReference type="RuleBase" id="RU361235"/>
    </source>
</evidence>
<keyword evidence="2" id="KW-0719">Serine esterase</keyword>
<comment type="caution">
    <text evidence="6">The sequence shown here is derived from an EMBL/GenBank/DDBJ whole genome shotgun (WGS) entry which is preliminary data.</text>
</comment>
<feature type="non-terminal residue" evidence="6">
    <location>
        <position position="1"/>
    </location>
</feature>
<reference evidence="7" key="1">
    <citation type="submission" date="2022-10" db="EMBL/GenBank/DDBJ databases">
        <title>Genome assembly of Pristionchus species.</title>
        <authorList>
            <person name="Yoshida K."/>
            <person name="Sommer R.J."/>
        </authorList>
    </citation>
    <scope>NUCLEOTIDE SEQUENCE [LARGE SCALE GENOMIC DNA]</scope>
    <source>
        <strain evidence="7">RS5460</strain>
    </source>
</reference>
<dbReference type="Gene3D" id="3.40.50.1820">
    <property type="entry name" value="alpha/beta hydrolase"/>
    <property type="match status" value="1"/>
</dbReference>